<keyword evidence="2 3" id="KW-0040">ANK repeat</keyword>
<dbReference type="InterPro" id="IPR054186">
    <property type="entry name" value="DUF6891"/>
</dbReference>
<dbReference type="PANTHER" id="PTHR24189:SF50">
    <property type="entry name" value="ANKYRIN REPEAT AND SOCS BOX PROTEIN 2"/>
    <property type="match status" value="1"/>
</dbReference>
<dbReference type="PANTHER" id="PTHR24189">
    <property type="entry name" value="MYOTROPHIN"/>
    <property type="match status" value="1"/>
</dbReference>
<comment type="caution">
    <text evidence="5">The sequence shown here is derived from an EMBL/GenBank/DDBJ whole genome shotgun (WGS) entry which is preliminary data.</text>
</comment>
<sequence>MDAFKAAHNGDLAAVRAALDAGSDAAAVDEQGWSLLHRAAMGAETDPVRAAAVLAALLDAGAPVEHPGGDGRTALYLAAEFSQSPEAVELLIARGAEPDITDGHGNHITVNAWVPEVAALLAAAAGIEPPAPDEEALAPERKLSRAQWREARKRIGKVLDGLDAAGFVALADAGTTQSDGFDDCSGAAEGRDSGPDGLVGFCYYTRQDAEHARATGRLFLAFWGAPDGSTRKMKQAGELVVGAFREAGFRVDRDGAGDSRPSVHLAG</sequence>
<dbReference type="InterPro" id="IPR002110">
    <property type="entry name" value="Ankyrin_rpt"/>
</dbReference>
<dbReference type="SUPFAM" id="SSF48403">
    <property type="entry name" value="Ankyrin repeat"/>
    <property type="match status" value="1"/>
</dbReference>
<feature type="domain" description="DUF6891" evidence="4">
    <location>
        <begin position="144"/>
        <end position="263"/>
    </location>
</feature>
<gene>
    <name evidence="5" type="ORF">ACFQ2K_30675</name>
</gene>
<dbReference type="Gene3D" id="1.25.40.20">
    <property type="entry name" value="Ankyrin repeat-containing domain"/>
    <property type="match status" value="1"/>
</dbReference>
<evidence type="ECO:0000256" key="3">
    <source>
        <dbReference type="PROSITE-ProRule" id="PRU00023"/>
    </source>
</evidence>
<reference evidence="6" key="1">
    <citation type="journal article" date="2019" name="Int. J. Syst. Evol. Microbiol.">
        <title>The Global Catalogue of Microorganisms (GCM) 10K type strain sequencing project: providing services to taxonomists for standard genome sequencing and annotation.</title>
        <authorList>
            <consortium name="The Broad Institute Genomics Platform"/>
            <consortium name="The Broad Institute Genome Sequencing Center for Infectious Disease"/>
            <person name="Wu L."/>
            <person name="Ma J."/>
        </authorList>
    </citation>
    <scope>NUCLEOTIDE SEQUENCE [LARGE SCALE GENOMIC DNA]</scope>
    <source>
        <strain evidence="6">JCM 12607</strain>
    </source>
</reference>
<dbReference type="PROSITE" id="PS50297">
    <property type="entry name" value="ANK_REP_REGION"/>
    <property type="match status" value="1"/>
</dbReference>
<accession>A0ABW2X3K9</accession>
<name>A0ABW2X3K9_9ACTN</name>
<evidence type="ECO:0000313" key="6">
    <source>
        <dbReference type="Proteomes" id="UP001596915"/>
    </source>
</evidence>
<evidence type="ECO:0000313" key="5">
    <source>
        <dbReference type="EMBL" id="MFD0626423.1"/>
    </source>
</evidence>
<keyword evidence="1" id="KW-0677">Repeat</keyword>
<dbReference type="PROSITE" id="PS50088">
    <property type="entry name" value="ANK_REPEAT"/>
    <property type="match status" value="1"/>
</dbReference>
<evidence type="ECO:0000256" key="1">
    <source>
        <dbReference type="ARBA" id="ARBA00022737"/>
    </source>
</evidence>
<keyword evidence="6" id="KW-1185">Reference proteome</keyword>
<feature type="repeat" description="ANK" evidence="3">
    <location>
        <begin position="70"/>
        <end position="103"/>
    </location>
</feature>
<dbReference type="Pfam" id="PF21831">
    <property type="entry name" value="DUF6891"/>
    <property type="match status" value="1"/>
</dbReference>
<proteinExistence type="predicted"/>
<dbReference type="Proteomes" id="UP001596915">
    <property type="component" value="Unassembled WGS sequence"/>
</dbReference>
<dbReference type="InterPro" id="IPR050745">
    <property type="entry name" value="Multifunctional_regulatory"/>
</dbReference>
<evidence type="ECO:0000256" key="2">
    <source>
        <dbReference type="ARBA" id="ARBA00023043"/>
    </source>
</evidence>
<dbReference type="SMART" id="SM00248">
    <property type="entry name" value="ANK"/>
    <property type="match status" value="2"/>
</dbReference>
<dbReference type="Pfam" id="PF12796">
    <property type="entry name" value="Ank_2"/>
    <property type="match status" value="1"/>
</dbReference>
<dbReference type="InterPro" id="IPR036770">
    <property type="entry name" value="Ankyrin_rpt-contain_sf"/>
</dbReference>
<evidence type="ECO:0000259" key="4">
    <source>
        <dbReference type="Pfam" id="PF21831"/>
    </source>
</evidence>
<dbReference type="EMBL" id="JBHTGL010000008">
    <property type="protein sequence ID" value="MFD0626423.1"/>
    <property type="molecule type" value="Genomic_DNA"/>
</dbReference>
<organism evidence="5 6">
    <name type="scientific">Streptomyces sanglieri</name>
    <dbReference type="NCBI Taxonomy" id="193460"/>
    <lineage>
        <taxon>Bacteria</taxon>
        <taxon>Bacillati</taxon>
        <taxon>Actinomycetota</taxon>
        <taxon>Actinomycetes</taxon>
        <taxon>Kitasatosporales</taxon>
        <taxon>Streptomycetaceae</taxon>
        <taxon>Streptomyces</taxon>
    </lineage>
</organism>
<protein>
    <submittedName>
        <fullName evidence="5">Ankyrin repeat domain-containing protein</fullName>
    </submittedName>
</protein>